<evidence type="ECO:0000256" key="1">
    <source>
        <dbReference type="ARBA" id="ARBA00005993"/>
    </source>
</evidence>
<keyword evidence="4" id="KW-0675">Receptor</keyword>
<reference evidence="6" key="1">
    <citation type="submission" date="2023-10" db="EMBL/GenBank/DDBJ databases">
        <title>Genome assembly of Pristionchus species.</title>
        <authorList>
            <person name="Yoshida K."/>
            <person name="Sommer R.J."/>
        </authorList>
    </citation>
    <scope>NUCLEOTIDE SEQUENCE</scope>
    <source>
        <strain evidence="6">RS0144</strain>
    </source>
</reference>
<evidence type="ECO:0000256" key="4">
    <source>
        <dbReference type="ARBA" id="ARBA00023170"/>
    </source>
</evidence>
<dbReference type="EMBL" id="BTSX01000002">
    <property type="protein sequence ID" value="GMS82474.1"/>
    <property type="molecule type" value="Genomic_DNA"/>
</dbReference>
<dbReference type="PANTHER" id="PTHR45886:SF18">
    <property type="entry name" value="NR LBD DOMAIN-CONTAINING PROTEIN-RELATED"/>
    <property type="match status" value="1"/>
</dbReference>
<feature type="non-terminal residue" evidence="6">
    <location>
        <position position="1"/>
    </location>
</feature>
<dbReference type="AlphaFoldDB" id="A0AAV5SHV7"/>
<protein>
    <recommendedName>
        <fullName evidence="5">NR LBD domain-containing protein</fullName>
    </recommendedName>
</protein>
<organism evidence="6 7">
    <name type="scientific">Pristionchus entomophagus</name>
    <dbReference type="NCBI Taxonomy" id="358040"/>
    <lineage>
        <taxon>Eukaryota</taxon>
        <taxon>Metazoa</taxon>
        <taxon>Ecdysozoa</taxon>
        <taxon>Nematoda</taxon>
        <taxon>Chromadorea</taxon>
        <taxon>Rhabditida</taxon>
        <taxon>Rhabditina</taxon>
        <taxon>Diplogasteromorpha</taxon>
        <taxon>Diplogasteroidea</taxon>
        <taxon>Neodiplogasteridae</taxon>
        <taxon>Pristionchus</taxon>
    </lineage>
</organism>
<evidence type="ECO:0000313" key="6">
    <source>
        <dbReference type="EMBL" id="GMS82474.1"/>
    </source>
</evidence>
<evidence type="ECO:0000313" key="7">
    <source>
        <dbReference type="Proteomes" id="UP001432027"/>
    </source>
</evidence>
<dbReference type="Gene3D" id="1.10.565.10">
    <property type="entry name" value="Retinoid X Receptor"/>
    <property type="match status" value="1"/>
</dbReference>
<sequence>SEAKNDREMYYVTVQKMKQLNLDKKEYVLLKAIISCNPAIEDLSKSSREIMQEQRDRYAKSFMSYIMSRRGLKEGPLIYTEIMAYADWLTRLIKRNKVSTC</sequence>
<dbReference type="SUPFAM" id="SSF48508">
    <property type="entry name" value="Nuclear receptor ligand-binding domain"/>
    <property type="match status" value="1"/>
</dbReference>
<gene>
    <name evidence="6" type="ORF">PENTCL1PPCAC_4649</name>
</gene>
<dbReference type="PROSITE" id="PS51843">
    <property type="entry name" value="NR_LBD"/>
    <property type="match status" value="1"/>
</dbReference>
<evidence type="ECO:0000256" key="3">
    <source>
        <dbReference type="ARBA" id="ARBA00023163"/>
    </source>
</evidence>
<proteinExistence type="inferred from homology"/>
<dbReference type="Proteomes" id="UP001432027">
    <property type="component" value="Unassembled WGS sequence"/>
</dbReference>
<dbReference type="PANTHER" id="PTHR45886">
    <property type="entry name" value="NUCLEAR HORMONE RECEPTOR FAMILY-RELATED-RELATED"/>
    <property type="match status" value="1"/>
</dbReference>
<dbReference type="InterPro" id="IPR035500">
    <property type="entry name" value="NHR-like_dom_sf"/>
</dbReference>
<comment type="caution">
    <text evidence="6">The sequence shown here is derived from an EMBL/GenBank/DDBJ whole genome shotgun (WGS) entry which is preliminary data.</text>
</comment>
<keyword evidence="7" id="KW-1185">Reference proteome</keyword>
<accession>A0AAV5SHV7</accession>
<dbReference type="Pfam" id="PF00104">
    <property type="entry name" value="Hormone_recep"/>
    <property type="match status" value="1"/>
</dbReference>
<comment type="similarity">
    <text evidence="1">Belongs to the nuclear hormone receptor family.</text>
</comment>
<feature type="domain" description="NR LBD" evidence="5">
    <location>
        <begin position="1"/>
        <end position="101"/>
    </location>
</feature>
<evidence type="ECO:0000259" key="5">
    <source>
        <dbReference type="PROSITE" id="PS51843"/>
    </source>
</evidence>
<name>A0AAV5SHV7_9BILA</name>
<evidence type="ECO:0000256" key="2">
    <source>
        <dbReference type="ARBA" id="ARBA00023015"/>
    </source>
</evidence>
<keyword evidence="2" id="KW-0805">Transcription regulation</keyword>
<keyword evidence="3" id="KW-0804">Transcription</keyword>
<dbReference type="InterPro" id="IPR000536">
    <property type="entry name" value="Nucl_hrmn_rcpt_lig-bd"/>
</dbReference>